<protein>
    <submittedName>
        <fullName evidence="2">Uncharacterized protein</fullName>
    </submittedName>
</protein>
<feature type="compositionally biased region" description="Basic and acidic residues" evidence="1">
    <location>
        <begin position="39"/>
        <end position="48"/>
    </location>
</feature>
<name>A0AAW2C8Z9_9ROSI</name>
<sequence length="155" mass="17371">MKVERAQGPGTTHLYPANTGVVDHGSEKTKKTTQSLRPSSDRSKERKTNLQAMGAYTGGRKRKSEGREYETPSPLPCTLKKLDVLLDKWIVDGINLPKKSRETRVSAICITTCNTLPQSVGRSVDLYIEESKKDLSNYLSQKSKETRSRTTRGRE</sequence>
<gene>
    <name evidence="2" type="ORF">SO802_023651</name>
</gene>
<accession>A0AAW2C8Z9</accession>
<comment type="caution">
    <text evidence="2">The sequence shown here is derived from an EMBL/GenBank/DDBJ whole genome shotgun (WGS) entry which is preliminary data.</text>
</comment>
<feature type="region of interest" description="Disordered" evidence="1">
    <location>
        <begin position="1"/>
        <end position="74"/>
    </location>
</feature>
<evidence type="ECO:0000256" key="1">
    <source>
        <dbReference type="SAM" id="MobiDB-lite"/>
    </source>
</evidence>
<keyword evidence="3" id="KW-1185">Reference proteome</keyword>
<evidence type="ECO:0000313" key="2">
    <source>
        <dbReference type="EMBL" id="KAK9993948.1"/>
    </source>
</evidence>
<proteinExistence type="predicted"/>
<organism evidence="2 3">
    <name type="scientific">Lithocarpus litseifolius</name>
    <dbReference type="NCBI Taxonomy" id="425828"/>
    <lineage>
        <taxon>Eukaryota</taxon>
        <taxon>Viridiplantae</taxon>
        <taxon>Streptophyta</taxon>
        <taxon>Embryophyta</taxon>
        <taxon>Tracheophyta</taxon>
        <taxon>Spermatophyta</taxon>
        <taxon>Magnoliopsida</taxon>
        <taxon>eudicotyledons</taxon>
        <taxon>Gunneridae</taxon>
        <taxon>Pentapetalae</taxon>
        <taxon>rosids</taxon>
        <taxon>fabids</taxon>
        <taxon>Fagales</taxon>
        <taxon>Fagaceae</taxon>
        <taxon>Lithocarpus</taxon>
    </lineage>
</organism>
<evidence type="ECO:0000313" key="3">
    <source>
        <dbReference type="Proteomes" id="UP001459277"/>
    </source>
</evidence>
<dbReference type="Proteomes" id="UP001459277">
    <property type="component" value="Unassembled WGS sequence"/>
</dbReference>
<dbReference type="AlphaFoldDB" id="A0AAW2C8Z9"/>
<reference evidence="2 3" key="1">
    <citation type="submission" date="2024-01" db="EMBL/GenBank/DDBJ databases">
        <title>A telomere-to-telomere, gap-free genome of sweet tea (Lithocarpus litseifolius).</title>
        <authorList>
            <person name="Zhou J."/>
        </authorList>
    </citation>
    <scope>NUCLEOTIDE SEQUENCE [LARGE SCALE GENOMIC DNA]</scope>
    <source>
        <strain evidence="2">Zhou-2022a</strain>
        <tissue evidence="2">Leaf</tissue>
    </source>
</reference>
<dbReference type="EMBL" id="JAZDWU010000008">
    <property type="protein sequence ID" value="KAK9993948.1"/>
    <property type="molecule type" value="Genomic_DNA"/>
</dbReference>